<dbReference type="PANTHER" id="PTHR30414">
    <property type="entry name" value="MINICONDUCTANCE MECHANOSENSITIVE CHANNEL YBDG"/>
    <property type="match status" value="1"/>
</dbReference>
<dbReference type="Pfam" id="PF00924">
    <property type="entry name" value="MS_channel_2nd"/>
    <property type="match status" value="1"/>
</dbReference>
<feature type="transmembrane region" description="Helical" evidence="5">
    <location>
        <begin position="165"/>
        <end position="192"/>
    </location>
</feature>
<feature type="transmembrane region" description="Helical" evidence="5">
    <location>
        <begin position="21"/>
        <end position="42"/>
    </location>
</feature>
<evidence type="ECO:0000256" key="3">
    <source>
        <dbReference type="ARBA" id="ARBA00022989"/>
    </source>
</evidence>
<dbReference type="InterPro" id="IPR030192">
    <property type="entry name" value="YbdG"/>
</dbReference>
<keyword evidence="8" id="KW-1185">Reference proteome</keyword>
<feature type="transmembrane region" description="Helical" evidence="5">
    <location>
        <begin position="96"/>
        <end position="117"/>
    </location>
</feature>
<dbReference type="Proteomes" id="UP000614200">
    <property type="component" value="Unassembled WGS sequence"/>
</dbReference>
<proteinExistence type="predicted"/>
<dbReference type="InterPro" id="IPR006685">
    <property type="entry name" value="MscS_channel_2nd"/>
</dbReference>
<dbReference type="EMBL" id="JADKNH010000003">
    <property type="protein sequence ID" value="MBF4692555.1"/>
    <property type="molecule type" value="Genomic_DNA"/>
</dbReference>
<feature type="domain" description="Mechanosensitive ion channel MscS" evidence="6">
    <location>
        <begin position="183"/>
        <end position="251"/>
    </location>
</feature>
<accession>A0ABR9ZQ08</accession>
<dbReference type="InterPro" id="IPR023408">
    <property type="entry name" value="MscS_beta-dom_sf"/>
</dbReference>
<organism evidence="7 8">
    <name type="scientific">Fusibacter ferrireducens</name>
    <dbReference type="NCBI Taxonomy" id="2785058"/>
    <lineage>
        <taxon>Bacteria</taxon>
        <taxon>Bacillati</taxon>
        <taxon>Bacillota</taxon>
        <taxon>Clostridia</taxon>
        <taxon>Eubacteriales</taxon>
        <taxon>Eubacteriales Family XII. Incertae Sedis</taxon>
        <taxon>Fusibacter</taxon>
    </lineage>
</organism>
<keyword evidence="2 5" id="KW-0812">Transmembrane</keyword>
<gene>
    <name evidence="7" type="ORF">ISU02_05470</name>
</gene>
<evidence type="ECO:0000259" key="6">
    <source>
        <dbReference type="Pfam" id="PF00924"/>
    </source>
</evidence>
<protein>
    <submittedName>
        <fullName evidence="7">Mechanosensitive ion channel</fullName>
    </submittedName>
</protein>
<dbReference type="SUPFAM" id="SSF50182">
    <property type="entry name" value="Sm-like ribonucleoproteins"/>
    <property type="match status" value="1"/>
</dbReference>
<reference evidence="7 8" key="1">
    <citation type="submission" date="2020-11" db="EMBL/GenBank/DDBJ databases">
        <title>Fusibacter basophilias sp. nov.</title>
        <authorList>
            <person name="Qiu D."/>
        </authorList>
    </citation>
    <scope>NUCLEOTIDE SEQUENCE [LARGE SCALE GENOMIC DNA]</scope>
    <source>
        <strain evidence="7 8">Q10-2</strain>
    </source>
</reference>
<feature type="transmembrane region" description="Helical" evidence="5">
    <location>
        <begin position="138"/>
        <end position="159"/>
    </location>
</feature>
<evidence type="ECO:0000256" key="2">
    <source>
        <dbReference type="ARBA" id="ARBA00022692"/>
    </source>
</evidence>
<sequence length="414" mass="47577">MIEFVEKQLIAYGLNEKFTDVATNAVVAMMIALISICLYFIAKKVVLKIIENFIKKSKTKWDDILLKHKVFERLIHMIPAIVVHSFAPMFPSYQVIIQKIAFCYILVFFLLALDEFFNVIDDIYSHFEASKSRPIKGYLQVFKIISYIVGIIVVIGVVMDRSPLILLGSIGAASAVLLLIFQNSILGLVAGVQLSANDMIRLGDWIEMSKYGADGEVIEISLHTVKVQNWDKSITTIPSYALISESFINWKGMQESGSRRIKRAIYIDMTSIKFCDELMLDRYKKIEYLKPYLERKEKEILHYNESNSVDRSNIVNGRHLTNIGTLRVYIETYLKNHPKISKDMILMVRQLAPNEKGLPLEIYGFINDNAWVNYEAIQSDIFDHIFAIILEFDLRIFQNPTGNDLRSMVKCCQL</sequence>
<keyword evidence="4 5" id="KW-0472">Membrane</keyword>
<evidence type="ECO:0000256" key="1">
    <source>
        <dbReference type="ARBA" id="ARBA00004370"/>
    </source>
</evidence>
<dbReference type="PANTHER" id="PTHR30414:SF0">
    <property type="entry name" value="MINICONDUCTANCE MECHANOSENSITIVE CHANNEL YBDG"/>
    <property type="match status" value="1"/>
</dbReference>
<keyword evidence="3 5" id="KW-1133">Transmembrane helix</keyword>
<dbReference type="InterPro" id="IPR010920">
    <property type="entry name" value="LSM_dom_sf"/>
</dbReference>
<dbReference type="Gene3D" id="2.30.30.60">
    <property type="match status" value="1"/>
</dbReference>
<comment type="subcellular location">
    <subcellularLocation>
        <location evidence="1">Membrane</location>
    </subcellularLocation>
</comment>
<evidence type="ECO:0000256" key="4">
    <source>
        <dbReference type="ARBA" id="ARBA00023136"/>
    </source>
</evidence>
<comment type="caution">
    <text evidence="7">The sequence shown here is derived from an EMBL/GenBank/DDBJ whole genome shotgun (WGS) entry which is preliminary data.</text>
</comment>
<dbReference type="RefSeq" id="WP_194700798.1">
    <property type="nucleotide sequence ID" value="NZ_JADKNH010000003.1"/>
</dbReference>
<evidence type="ECO:0000256" key="5">
    <source>
        <dbReference type="SAM" id="Phobius"/>
    </source>
</evidence>
<evidence type="ECO:0000313" key="8">
    <source>
        <dbReference type="Proteomes" id="UP000614200"/>
    </source>
</evidence>
<evidence type="ECO:0000313" key="7">
    <source>
        <dbReference type="EMBL" id="MBF4692555.1"/>
    </source>
</evidence>
<name>A0ABR9ZQ08_9FIRM</name>